<feature type="region of interest" description="Disordered" evidence="1">
    <location>
        <begin position="1"/>
        <end position="73"/>
    </location>
</feature>
<evidence type="ECO:0000256" key="1">
    <source>
        <dbReference type="SAM" id="MobiDB-lite"/>
    </source>
</evidence>
<feature type="compositionally biased region" description="Polar residues" evidence="1">
    <location>
        <begin position="1"/>
        <end position="14"/>
    </location>
</feature>
<proteinExistence type="predicted"/>
<evidence type="ECO:0000313" key="2">
    <source>
        <dbReference type="EMBL" id="GAA0924385.1"/>
    </source>
</evidence>
<feature type="compositionally biased region" description="Basic and acidic residues" evidence="1">
    <location>
        <begin position="48"/>
        <end position="64"/>
    </location>
</feature>
<keyword evidence="3" id="KW-1185">Reference proteome</keyword>
<comment type="caution">
    <text evidence="2">The sequence shown here is derived from an EMBL/GenBank/DDBJ whole genome shotgun (WGS) entry which is preliminary data.</text>
</comment>
<protein>
    <submittedName>
        <fullName evidence="2">Uncharacterized protein</fullName>
    </submittedName>
</protein>
<evidence type="ECO:0000313" key="3">
    <source>
        <dbReference type="Proteomes" id="UP001499967"/>
    </source>
</evidence>
<dbReference type="RefSeq" id="WP_343939158.1">
    <property type="nucleotide sequence ID" value="NZ_BAAAHP010000023.1"/>
</dbReference>
<organism evidence="2 3">
    <name type="scientific">Pseudonocardia zijingensis</name>
    <dbReference type="NCBI Taxonomy" id="153376"/>
    <lineage>
        <taxon>Bacteria</taxon>
        <taxon>Bacillati</taxon>
        <taxon>Actinomycetota</taxon>
        <taxon>Actinomycetes</taxon>
        <taxon>Pseudonocardiales</taxon>
        <taxon>Pseudonocardiaceae</taxon>
        <taxon>Pseudonocardia</taxon>
    </lineage>
</organism>
<gene>
    <name evidence="2" type="ORF">GCM10009559_08820</name>
</gene>
<reference evidence="2 3" key="1">
    <citation type="journal article" date="2019" name="Int. J. Syst. Evol. Microbiol.">
        <title>The Global Catalogue of Microorganisms (GCM) 10K type strain sequencing project: providing services to taxonomists for standard genome sequencing and annotation.</title>
        <authorList>
            <consortium name="The Broad Institute Genomics Platform"/>
            <consortium name="The Broad Institute Genome Sequencing Center for Infectious Disease"/>
            <person name="Wu L."/>
            <person name="Ma J."/>
        </authorList>
    </citation>
    <scope>NUCLEOTIDE SEQUENCE [LARGE SCALE GENOMIC DNA]</scope>
    <source>
        <strain evidence="2 3">JCM 11117</strain>
    </source>
</reference>
<accession>A0ABN1P8A9</accession>
<feature type="compositionally biased region" description="Acidic residues" evidence="1">
    <location>
        <begin position="15"/>
        <end position="31"/>
    </location>
</feature>
<dbReference type="Proteomes" id="UP001499967">
    <property type="component" value="Unassembled WGS sequence"/>
</dbReference>
<sequence length="73" mass="7982">MTSDFDSPSISPSEQLDEDELGADPLEEGAEAPEPTETWSGADQHGPTPREQRDGQSLDERLAQEESDVEPEI</sequence>
<name>A0ABN1P8A9_9PSEU</name>
<dbReference type="EMBL" id="BAAAHP010000023">
    <property type="protein sequence ID" value="GAA0924385.1"/>
    <property type="molecule type" value="Genomic_DNA"/>
</dbReference>